<dbReference type="SMART" id="SM00044">
    <property type="entry name" value="CYCc"/>
    <property type="match status" value="1"/>
</dbReference>
<dbReference type="Pfam" id="PF00211">
    <property type="entry name" value="Guanylate_cyc"/>
    <property type="match status" value="1"/>
</dbReference>
<comment type="caution">
    <text evidence="5">The sequence shown here is derived from an EMBL/GenBank/DDBJ whole genome shotgun (WGS) entry which is preliminary data.</text>
</comment>
<dbReference type="SUPFAM" id="SSF55073">
    <property type="entry name" value="Nucleotide cyclase"/>
    <property type="match status" value="1"/>
</dbReference>
<dbReference type="EMBL" id="WSEL01000003">
    <property type="protein sequence ID" value="MVQ29428.1"/>
    <property type="molecule type" value="Genomic_DNA"/>
</dbReference>
<dbReference type="GO" id="GO:0004016">
    <property type="term" value="F:adenylate cyclase activity"/>
    <property type="evidence" value="ECO:0007669"/>
    <property type="project" value="UniProtKB-ARBA"/>
</dbReference>
<dbReference type="Proteomes" id="UP000469385">
    <property type="component" value="Unassembled WGS sequence"/>
</dbReference>
<dbReference type="Gene3D" id="3.30.70.1230">
    <property type="entry name" value="Nucleotide cyclase"/>
    <property type="match status" value="1"/>
</dbReference>
<dbReference type="AlphaFoldDB" id="A0A6N8IRF2"/>
<accession>A0A6N8IRF2</accession>
<keyword evidence="2" id="KW-0067">ATP-binding</keyword>
<dbReference type="SUPFAM" id="SSF52540">
    <property type="entry name" value="P-loop containing nucleoside triphosphate hydrolases"/>
    <property type="match status" value="1"/>
</dbReference>
<name>A0A6N8IRF2_9BURK</name>
<dbReference type="Pfam" id="PF00536">
    <property type="entry name" value="SAM_1"/>
    <property type="match status" value="1"/>
</dbReference>
<dbReference type="RefSeq" id="WP_157397433.1">
    <property type="nucleotide sequence ID" value="NZ_WSEL01000003.1"/>
</dbReference>
<dbReference type="GO" id="GO:0005737">
    <property type="term" value="C:cytoplasm"/>
    <property type="evidence" value="ECO:0007669"/>
    <property type="project" value="TreeGrafter"/>
</dbReference>
<keyword evidence="6" id="KW-1185">Reference proteome</keyword>
<sequence length="1113" mass="121012">MDIPAWLEGIGLGQYAELFRSNDIDGTLVHQLSSDDLKELGVTSLGHRKKLMAAIAALGGEPGSAPAGAVSPKLVADAAPAAERRQLTVMFVDLVGSTALSTQLDPEDMRELIRAYQNTVAGEISRFEGHIAQFLGDGVLAYFGWPRAHEDDAERAVRAGLAVTAAAARLATPTARHLQTRIGIATGMVVVGDLIGEGSGQRHAVVGETPNFAARLQGVAEPGMVVIAESTRHLAGDLFVLRSLGARTFKGIAEPAGVFAVIGARDVESRFAARHGEVTVIVGRDQELALLVERWRLAKAGEGQVVLLSGEAGVGKSRIVEAVIEAARAEPHFLLRYQCSPYHADSALYPAIQQLAHAAGFTQGDSAEQRLERLEALLATSTDKVDAVAPLVAVLLGLDPASRYSPNTLTPQQSRSRTLSALVDQLTGLASRKPVLWVVEDAHWIDPTTLELIELALDRVQGIRVLTVVTSRPTFVASFGSHPVVTRLALNRLGRAATQAIISRIARGKRLPTVLLDEIAAKTDGVPLFVEEMTKAVIESGELREDGEAFHLEGPLSALAIPTTLHDSLMARLDRLQPVKEVAQTAAVIGRSFDHRTIAALSDKPPDELASALRQLVEAELIFRRGEPPEATYLFKHALVRDAAYESLLKTKRISLHTRLLDVLEAWGDEAAELKAQHAEAAGLTERALDHWEQAGAQALARPAYKEAIAHLEHAVRLCHAMGEAPQWKRREIGLWLQQGQALIASQGYQSLASLHAFDQARRLADEIGDAALQLPAVYGQWVHPYLKGMGSVELAKRYSELAETQGDRGLRLVGFRMLGLERYHEGRFKESLGLISKSLDLYDPVAHRDLAHRFGHDPRTAATNYKSWILWRGFADQAARTSDDGLRWTRHVNHANTTGFALCYGVNLLNVWLRQPAKVESAAREALLLSEENSMALWHAFAQIFLGWALSHGGRASGLEEIEAGLGELRDIGARRLEPLQFAIAADAYSRVGRHDEAMASMAKAFAGLEHGHDMALAAELYRSRAALLSHAGARERDAVEADLRRALEIANEQEALSLQLRAARDLAALWAERGERRRAADLLVPIYGAFTEGFGTPDLVESRALLDDLRN</sequence>
<organism evidence="5 6">
    <name type="scientific">Ramlibacter pinisoli</name>
    <dbReference type="NCBI Taxonomy" id="2682844"/>
    <lineage>
        <taxon>Bacteria</taxon>
        <taxon>Pseudomonadati</taxon>
        <taxon>Pseudomonadota</taxon>
        <taxon>Betaproteobacteria</taxon>
        <taxon>Burkholderiales</taxon>
        <taxon>Comamonadaceae</taxon>
        <taxon>Ramlibacter</taxon>
    </lineage>
</organism>
<evidence type="ECO:0000259" key="4">
    <source>
        <dbReference type="PROSITE" id="PS50125"/>
    </source>
</evidence>
<dbReference type="PANTHER" id="PTHR16305:SF28">
    <property type="entry name" value="GUANYLATE CYCLASE DOMAIN-CONTAINING PROTEIN"/>
    <property type="match status" value="1"/>
</dbReference>
<dbReference type="InterPro" id="IPR041664">
    <property type="entry name" value="AAA_16"/>
</dbReference>
<feature type="domain" description="Guanylate cyclase" evidence="4">
    <location>
        <begin position="88"/>
        <end position="217"/>
    </location>
</feature>
<dbReference type="PROSITE" id="PS50105">
    <property type="entry name" value="SAM_DOMAIN"/>
    <property type="match status" value="1"/>
</dbReference>
<dbReference type="PANTHER" id="PTHR16305">
    <property type="entry name" value="TESTICULAR SOLUBLE ADENYLYL CYCLASE"/>
    <property type="match status" value="1"/>
</dbReference>
<dbReference type="CDD" id="cd07302">
    <property type="entry name" value="CHD"/>
    <property type="match status" value="1"/>
</dbReference>
<reference evidence="5 6" key="1">
    <citation type="submission" date="2019-12" db="EMBL/GenBank/DDBJ databases">
        <authorList>
            <person name="Huq M.A."/>
        </authorList>
    </citation>
    <scope>NUCLEOTIDE SEQUENCE [LARGE SCALE GENOMIC DNA]</scope>
    <source>
        <strain evidence="5 6">MAH-25</strain>
    </source>
</reference>
<evidence type="ECO:0000256" key="2">
    <source>
        <dbReference type="ARBA" id="ARBA00022840"/>
    </source>
</evidence>
<dbReference type="InterPro" id="IPR029787">
    <property type="entry name" value="Nucleotide_cyclase"/>
</dbReference>
<evidence type="ECO:0000313" key="5">
    <source>
        <dbReference type="EMBL" id="MVQ29428.1"/>
    </source>
</evidence>
<dbReference type="SUPFAM" id="SSF47769">
    <property type="entry name" value="SAM/Pointed domain"/>
    <property type="match status" value="1"/>
</dbReference>
<proteinExistence type="predicted"/>
<feature type="domain" description="SAM" evidence="3">
    <location>
        <begin position="1"/>
        <end position="61"/>
    </location>
</feature>
<dbReference type="GO" id="GO:0009190">
    <property type="term" value="P:cyclic nucleotide biosynthetic process"/>
    <property type="evidence" value="ECO:0007669"/>
    <property type="project" value="InterPro"/>
</dbReference>
<dbReference type="GO" id="GO:0005524">
    <property type="term" value="F:ATP binding"/>
    <property type="evidence" value="ECO:0007669"/>
    <property type="project" value="UniProtKB-KW"/>
</dbReference>
<dbReference type="InterPro" id="IPR013761">
    <property type="entry name" value="SAM/pointed_sf"/>
</dbReference>
<evidence type="ECO:0000259" key="3">
    <source>
        <dbReference type="PROSITE" id="PS50105"/>
    </source>
</evidence>
<keyword evidence="1" id="KW-0547">Nucleotide-binding</keyword>
<dbReference type="InterPro" id="IPR027417">
    <property type="entry name" value="P-loop_NTPase"/>
</dbReference>
<dbReference type="InterPro" id="IPR001054">
    <property type="entry name" value="A/G_cyclase"/>
</dbReference>
<dbReference type="SMART" id="SM00454">
    <property type="entry name" value="SAM"/>
    <property type="match status" value="1"/>
</dbReference>
<gene>
    <name evidence="5" type="ORF">GON04_08215</name>
</gene>
<dbReference type="PROSITE" id="PS50125">
    <property type="entry name" value="GUANYLATE_CYCLASE_2"/>
    <property type="match status" value="1"/>
</dbReference>
<dbReference type="GO" id="GO:0035556">
    <property type="term" value="P:intracellular signal transduction"/>
    <property type="evidence" value="ECO:0007669"/>
    <property type="project" value="InterPro"/>
</dbReference>
<dbReference type="CDD" id="cd09487">
    <property type="entry name" value="SAM_superfamily"/>
    <property type="match status" value="1"/>
</dbReference>
<dbReference type="Gene3D" id="1.10.150.50">
    <property type="entry name" value="Transcription Factor, Ets-1"/>
    <property type="match status" value="1"/>
</dbReference>
<dbReference type="Gene3D" id="3.40.50.300">
    <property type="entry name" value="P-loop containing nucleotide triphosphate hydrolases"/>
    <property type="match status" value="1"/>
</dbReference>
<evidence type="ECO:0000256" key="1">
    <source>
        <dbReference type="ARBA" id="ARBA00022741"/>
    </source>
</evidence>
<dbReference type="InterPro" id="IPR001660">
    <property type="entry name" value="SAM"/>
</dbReference>
<evidence type="ECO:0000313" key="6">
    <source>
        <dbReference type="Proteomes" id="UP000469385"/>
    </source>
</evidence>
<dbReference type="Pfam" id="PF13191">
    <property type="entry name" value="AAA_16"/>
    <property type="match status" value="1"/>
</dbReference>
<protein>
    <submittedName>
        <fullName evidence="5">AAA family ATPase</fullName>
    </submittedName>
</protein>